<dbReference type="Pfam" id="PF04122">
    <property type="entry name" value="CW_binding_2"/>
    <property type="match status" value="3"/>
</dbReference>
<dbReference type="InterPro" id="IPR051922">
    <property type="entry name" value="Bact_Sporulation_Assoc"/>
</dbReference>
<feature type="domain" description="Calcineurin-like phosphoesterase" evidence="3">
    <location>
        <begin position="155"/>
        <end position="368"/>
    </location>
</feature>
<dbReference type="GO" id="GO:0003993">
    <property type="term" value="F:acid phosphatase activity"/>
    <property type="evidence" value="ECO:0007669"/>
    <property type="project" value="InterPro"/>
</dbReference>
<dbReference type="GO" id="GO:0008745">
    <property type="term" value="F:N-acetylmuramoyl-L-alanine amidase activity"/>
    <property type="evidence" value="ECO:0007669"/>
    <property type="project" value="UniProtKB-EC"/>
</dbReference>
<dbReference type="SUPFAM" id="SSF49363">
    <property type="entry name" value="Purple acid phosphatase, N-terminal domain"/>
    <property type="match status" value="1"/>
</dbReference>
<evidence type="ECO:0000256" key="1">
    <source>
        <dbReference type="ARBA" id="ARBA00022729"/>
    </source>
</evidence>
<dbReference type="FunFam" id="3.40.50.12090:FF:000001">
    <property type="entry name" value="Cell surface protein"/>
    <property type="match status" value="1"/>
</dbReference>
<dbReference type="RefSeq" id="WP_017894719.1">
    <property type="nucleotide sequence ID" value="NZ_CBXI010000003.1"/>
</dbReference>
<dbReference type="EC" id="3.5.1.28" evidence="5"/>
<dbReference type="Pfam" id="PF16656">
    <property type="entry name" value="Pur_ac_phosph_N"/>
    <property type="match status" value="1"/>
</dbReference>
<feature type="signal peptide" evidence="2">
    <location>
        <begin position="1"/>
        <end position="34"/>
    </location>
</feature>
<evidence type="ECO:0000259" key="3">
    <source>
        <dbReference type="Pfam" id="PF00149"/>
    </source>
</evidence>
<dbReference type="PANTHER" id="PTHR30032">
    <property type="entry name" value="N-ACETYLMURAMOYL-L-ALANINE AMIDASE-RELATED"/>
    <property type="match status" value="1"/>
</dbReference>
<dbReference type="Gene3D" id="3.40.50.12090">
    <property type="match status" value="2"/>
</dbReference>
<dbReference type="EMBL" id="CBXI010000003">
    <property type="protein sequence ID" value="CDL90092.1"/>
    <property type="molecule type" value="Genomic_DNA"/>
</dbReference>
<keyword evidence="6" id="KW-1185">Reference proteome</keyword>
<dbReference type="Gene3D" id="3.60.21.10">
    <property type="match status" value="1"/>
</dbReference>
<name>W6NDK4_CLOTY</name>
<sequence>MNQHLKKLVSKTASFMLCFLVVSSGLMVPMSARAAENTEKSQSVTLEGTNPDIKDITFAPGADQSQLNFAWYSKSTSDPQVQVALKSDMTGSTFPEDKAKTFKGQKSEGNDGYTSNKVTVTGLKQATAYVYRVGDGTNWSSVDNYTTQDISKGINFLFAGDPQIGASGDIAKDGDGWVDTLNKALAKFTNTDFIMSIGDQVNNGKESKDENGSVKNEGEYDQFFKPSQVKNTPLVTIAGNHEGYGPGHSTHFNYPNMSDKYGIFSNNGFESDKSNGTTGNDYYYVYGNTLFMMLNSNDINAEDHKAFMQQAIAANPNVKWKIVGMHHSIYSSANHEKDDDIAQRRLTHPEVFEELGIDVVLDGHDHCYTRSNQMLGGKAVSVEDSKDGKVTNPEGILYVTANSASGSKYYEIKEPDQKNYYEAVKWQDHVPTFSNVSIDDNNFKITTYRTDNMEVVDTYTITKTESPKQVRLGGQNRYETSAKISQNKWTSADSAVVVSGEAFADALSAAPFAKQINAPILLTSSNSLDNNTSSELSRLKVKNVYIIGGTGVVSSSVENAVKKMKINVQRISGSDRYATSLEVAKKISKPEQIFIASGQGFADGLSISSYAASSGSPVLLINGNKLTNATLQYVKDNSSKMYVVGGTGVVSDSVVKTLGAARISGKDRYTTNLAVLNKFNDKYNLSNIYISSGNDFADALCGSSAAGKEKAPIILLNRDGNSNDLKTYIKSGLATVNQIYILGGEGVVSQNTVDKLLQ</sequence>
<organism evidence="5 6">
    <name type="scientific">Clostridium tyrobutyricum DIVETGP</name>
    <dbReference type="NCBI Taxonomy" id="1408889"/>
    <lineage>
        <taxon>Bacteria</taxon>
        <taxon>Bacillati</taxon>
        <taxon>Bacillota</taxon>
        <taxon>Clostridia</taxon>
        <taxon>Eubacteriales</taxon>
        <taxon>Clostridiaceae</taxon>
        <taxon>Clostridium</taxon>
    </lineage>
</organism>
<dbReference type="PANTHER" id="PTHR30032:SF8">
    <property type="entry name" value="GERMINATION-SPECIFIC N-ACETYLMURAMOYL-L-ALANINE AMIDASE"/>
    <property type="match status" value="1"/>
</dbReference>
<evidence type="ECO:0000313" key="5">
    <source>
        <dbReference type="EMBL" id="CDL90092.1"/>
    </source>
</evidence>
<reference evidence="5 6" key="1">
    <citation type="journal article" date="2015" name="Genome Announc.">
        <title>Draft Genome Sequence of Clostridium tyrobutyricum Strain DIVETGP, Isolated from Cow's Milk for Grana Padano Production.</title>
        <authorList>
            <person name="Soggiu A."/>
            <person name="Piras C."/>
            <person name="Gaiarsa S."/>
            <person name="Sassera D."/>
            <person name="Roncada P."/>
            <person name="Bendixen E."/>
            <person name="Brasca M."/>
            <person name="Bonizzi L."/>
        </authorList>
    </citation>
    <scope>NUCLEOTIDE SEQUENCE [LARGE SCALE GENOMIC DNA]</scope>
    <source>
        <strain evidence="5 6">DIVETGP</strain>
    </source>
</reference>
<evidence type="ECO:0000259" key="4">
    <source>
        <dbReference type="Pfam" id="PF16656"/>
    </source>
</evidence>
<evidence type="ECO:0000313" key="6">
    <source>
        <dbReference type="Proteomes" id="UP000019482"/>
    </source>
</evidence>
<keyword evidence="1 2" id="KW-0732">Signal</keyword>
<dbReference type="AlphaFoldDB" id="W6NDK4"/>
<keyword evidence="5" id="KW-0378">Hydrolase</keyword>
<dbReference type="InterPro" id="IPR008963">
    <property type="entry name" value="Purple_acid_Pase-like_N"/>
</dbReference>
<protein>
    <submittedName>
        <fullName evidence="5">N-acetylmuramoyl-L-alanine amidase</fullName>
        <ecNumber evidence="5">3.5.1.28</ecNumber>
    </submittedName>
</protein>
<gene>
    <name evidence="5" type="ORF">CTDIVETGP_0162</name>
</gene>
<dbReference type="GO" id="GO:0046872">
    <property type="term" value="F:metal ion binding"/>
    <property type="evidence" value="ECO:0007669"/>
    <property type="project" value="InterPro"/>
</dbReference>
<dbReference type="OrthoDB" id="9809781at2"/>
<dbReference type="InterPro" id="IPR015914">
    <property type="entry name" value="PAPs_N"/>
</dbReference>
<dbReference type="GeneID" id="29419219"/>
<dbReference type="InterPro" id="IPR004843">
    <property type="entry name" value="Calcineurin-like_PHP"/>
</dbReference>
<dbReference type="Gene3D" id="2.60.40.380">
    <property type="entry name" value="Purple acid phosphatase-like, N-terminal"/>
    <property type="match status" value="1"/>
</dbReference>
<proteinExistence type="predicted"/>
<dbReference type="SUPFAM" id="SSF56300">
    <property type="entry name" value="Metallo-dependent phosphatases"/>
    <property type="match status" value="1"/>
</dbReference>
<comment type="caution">
    <text evidence="5">The sequence shown here is derived from an EMBL/GenBank/DDBJ whole genome shotgun (WGS) entry which is preliminary data.</text>
</comment>
<dbReference type="Proteomes" id="UP000019482">
    <property type="component" value="Unassembled WGS sequence"/>
</dbReference>
<dbReference type="InterPro" id="IPR007253">
    <property type="entry name" value="Cell_wall-bd_2"/>
</dbReference>
<dbReference type="InterPro" id="IPR029052">
    <property type="entry name" value="Metallo-depent_PP-like"/>
</dbReference>
<accession>W6NDK4</accession>
<feature type="domain" description="Purple acid phosphatase N-terminal" evidence="4">
    <location>
        <begin position="56"/>
        <end position="147"/>
    </location>
</feature>
<feature type="chain" id="PRO_5004881160" evidence="2">
    <location>
        <begin position="35"/>
        <end position="758"/>
    </location>
</feature>
<dbReference type="Pfam" id="PF00149">
    <property type="entry name" value="Metallophos"/>
    <property type="match status" value="1"/>
</dbReference>
<evidence type="ECO:0000256" key="2">
    <source>
        <dbReference type="SAM" id="SignalP"/>
    </source>
</evidence>